<comment type="caution">
    <text evidence="1">The sequence shown here is derived from an EMBL/GenBank/DDBJ whole genome shotgun (WGS) entry which is preliminary data.</text>
</comment>
<name>A0ABW8VPE0_9BACI</name>
<keyword evidence="2" id="KW-1185">Reference proteome</keyword>
<protein>
    <submittedName>
        <fullName evidence="1">Uncharacterized protein</fullName>
    </submittedName>
</protein>
<dbReference type="EMBL" id="JBJOSA010000001">
    <property type="protein sequence ID" value="MFL8935289.1"/>
    <property type="molecule type" value="Genomic_DNA"/>
</dbReference>
<evidence type="ECO:0000313" key="1">
    <source>
        <dbReference type="EMBL" id="MFL8935289.1"/>
    </source>
</evidence>
<sequence>MRTIKMKKIKVVPKKDEHCKITPPPKGCGFFPTGPCENPVLRLDVIVSVSCEGIISGRILCDFRPLKGITVNLTSSFPGLVFENPNPVTDSSGKFSTQVTVVPGTPVTSDVVITATAQVGDLILMDQIVIRVDCIKCINPLLTLSPIPDTVSCRGTQLTGKLICDGVPISGALITFMIQPAINKVIAAPNPALTSVDGTYKAILVPFPDVDETITIIAKSVIGGQQVSVSRQVTVRCLKCKNLSITLNPMKINKINCRAAISGILSCDGQPLANRTVTLTGSPFLQFLPSNPVADEEGIFTFVVAVSAGTPFQPASIKASAMVDGKLASATVNVTAGCKPPRPVMTLELPNSTVTEKGAEISGQLTLEGFPLKYIEVELRSSENQGIIKESHVKTDEKGRFTARIQPQPGMKGTVRVKAIASVGKKKKSVKGKIQIDA</sequence>
<organism evidence="1 2">
    <name type="scientific">Rossellomorea oryzaecorticis</name>
    <dbReference type="NCBI Taxonomy" id="1396505"/>
    <lineage>
        <taxon>Bacteria</taxon>
        <taxon>Bacillati</taxon>
        <taxon>Bacillota</taxon>
        <taxon>Bacilli</taxon>
        <taxon>Bacillales</taxon>
        <taxon>Bacillaceae</taxon>
        <taxon>Rossellomorea</taxon>
    </lineage>
</organism>
<gene>
    <name evidence="1" type="ORF">ACKA06_00690</name>
</gene>
<accession>A0ABW8VPE0</accession>
<dbReference type="RefSeq" id="WP_411158829.1">
    <property type="nucleotide sequence ID" value="NZ_JBJOSA010000001.1"/>
</dbReference>
<reference evidence="1 2" key="1">
    <citation type="submission" date="2024-12" db="EMBL/GenBank/DDBJ databases">
        <authorList>
            <person name="Li X."/>
            <person name="Zhang D."/>
        </authorList>
    </citation>
    <scope>NUCLEOTIDE SEQUENCE [LARGE SCALE GENOMIC DNA]</scope>
    <source>
        <strain evidence="1 2">JCM19602</strain>
    </source>
</reference>
<proteinExistence type="predicted"/>
<evidence type="ECO:0000313" key="2">
    <source>
        <dbReference type="Proteomes" id="UP001628668"/>
    </source>
</evidence>
<dbReference type="Proteomes" id="UP001628668">
    <property type="component" value="Unassembled WGS sequence"/>
</dbReference>